<protein>
    <submittedName>
        <fullName evidence="1">Uncharacterized protein</fullName>
    </submittedName>
</protein>
<evidence type="ECO:0000313" key="2">
    <source>
        <dbReference type="Proteomes" id="UP000095766"/>
    </source>
</evidence>
<evidence type="ECO:0000313" key="1">
    <source>
        <dbReference type="EMBL" id="CUQ31325.1"/>
    </source>
</evidence>
<proteinExistence type="predicted"/>
<dbReference type="AlphaFoldDB" id="A0A174VH06"/>
<dbReference type="Proteomes" id="UP000095766">
    <property type="component" value="Unassembled WGS sequence"/>
</dbReference>
<reference evidence="1 2" key="1">
    <citation type="submission" date="2015-09" db="EMBL/GenBank/DDBJ databases">
        <authorList>
            <consortium name="Pathogen Informatics"/>
        </authorList>
    </citation>
    <scope>NUCLEOTIDE SEQUENCE [LARGE SCALE GENOMIC DNA]</scope>
    <source>
        <strain evidence="1 2">2789STDY5834898</strain>
    </source>
</reference>
<accession>A0A174VH06</accession>
<dbReference type="EMBL" id="CZAO01000027">
    <property type="protein sequence ID" value="CUQ31325.1"/>
    <property type="molecule type" value="Genomic_DNA"/>
</dbReference>
<organism evidence="1 2">
    <name type="scientific">Bacteroides uniformis</name>
    <dbReference type="NCBI Taxonomy" id="820"/>
    <lineage>
        <taxon>Bacteria</taxon>
        <taxon>Pseudomonadati</taxon>
        <taxon>Bacteroidota</taxon>
        <taxon>Bacteroidia</taxon>
        <taxon>Bacteroidales</taxon>
        <taxon>Bacteroidaceae</taxon>
        <taxon>Bacteroides</taxon>
    </lineage>
</organism>
<name>A0A174VH06_BACUN</name>
<sequence length="54" mass="6277">MICYNLNNRVILQSIYIIIRKSSCFATELYDAKIRNSLSETIGNTRLYSCNIEN</sequence>
<gene>
    <name evidence="1" type="ORF">ERS852510_03914</name>
</gene>